<dbReference type="PANTHER" id="PTHR13016:SF0">
    <property type="entry name" value="AMME SYNDROME CANDIDATE GENE 1 PROTEIN"/>
    <property type="match status" value="1"/>
</dbReference>
<dbReference type="Gene3D" id="3.30.700.20">
    <property type="entry name" value="Hypothetical protein ph0010, domain 1"/>
    <property type="match status" value="1"/>
</dbReference>
<keyword evidence="4" id="KW-1185">Reference proteome</keyword>
<dbReference type="PROSITE" id="PS51112">
    <property type="entry name" value="AMMECR1"/>
    <property type="match status" value="1"/>
</dbReference>
<dbReference type="Pfam" id="PF01871">
    <property type="entry name" value="AMMECR1"/>
    <property type="match status" value="1"/>
</dbReference>
<dbReference type="RefSeq" id="WP_115892131.1">
    <property type="nucleotide sequence ID" value="NZ_QREL01000001.1"/>
</dbReference>
<dbReference type="InterPro" id="IPR027485">
    <property type="entry name" value="AMMECR1_N"/>
</dbReference>
<feature type="domain" description="AMMECR1" evidence="2">
    <location>
        <begin position="9"/>
        <end position="192"/>
    </location>
</feature>
<dbReference type="NCBIfam" id="TIGR04335">
    <property type="entry name" value="AmmeMemoSam_A"/>
    <property type="match status" value="1"/>
</dbReference>
<comment type="caution">
    <text evidence="3">The sequence shown here is derived from an EMBL/GenBank/DDBJ whole genome shotgun (WGS) entry which is preliminary data.</text>
</comment>
<dbReference type="Proteomes" id="UP000256864">
    <property type="component" value="Unassembled WGS sequence"/>
</dbReference>
<dbReference type="AlphaFoldDB" id="A0A371NDB7"/>
<evidence type="ECO:0000313" key="4">
    <source>
        <dbReference type="Proteomes" id="UP000256864"/>
    </source>
</evidence>
<dbReference type="SUPFAM" id="SSF143447">
    <property type="entry name" value="AMMECR1-like"/>
    <property type="match status" value="1"/>
</dbReference>
<dbReference type="InterPro" id="IPR027623">
    <property type="entry name" value="AmmeMemoSam_A"/>
</dbReference>
<dbReference type="EMBL" id="QREL01000001">
    <property type="protein sequence ID" value="REE28513.1"/>
    <property type="molecule type" value="Genomic_DNA"/>
</dbReference>
<dbReference type="InterPro" id="IPR002733">
    <property type="entry name" value="AMMECR1_domain"/>
</dbReference>
<dbReference type="PANTHER" id="PTHR13016">
    <property type="entry name" value="AMMECR1 HOMOLOG"/>
    <property type="match status" value="1"/>
</dbReference>
<dbReference type="NCBIfam" id="TIGR00296">
    <property type="entry name" value="TIGR00296 family protein"/>
    <property type="match status" value="1"/>
</dbReference>
<dbReference type="InterPro" id="IPR036071">
    <property type="entry name" value="AMMECR1_dom_sf"/>
</dbReference>
<protein>
    <recommendedName>
        <fullName evidence="1">Protein C7452_0525</fullName>
    </recommendedName>
</protein>
<reference evidence="3 4" key="1">
    <citation type="submission" date="2018-07" db="EMBL/GenBank/DDBJ databases">
        <title>Genomic Encyclopedia of Type Strains, Phase IV (KMG-IV): sequencing the most valuable type-strain genomes for metagenomic binning, comparative biology and taxonomic classification.</title>
        <authorList>
            <person name="Goeker M."/>
        </authorList>
    </citation>
    <scope>NUCLEOTIDE SEQUENCE [LARGE SCALE GENOMIC DNA]</scope>
    <source>
        <strain evidence="3 4">DSM 7466</strain>
    </source>
</reference>
<evidence type="ECO:0000313" key="3">
    <source>
        <dbReference type="EMBL" id="REE28513.1"/>
    </source>
</evidence>
<organism evidence="3 4">
    <name type="scientific">Methanothermobacter defluvii</name>
    <dbReference type="NCBI Taxonomy" id="49339"/>
    <lineage>
        <taxon>Archaea</taxon>
        <taxon>Methanobacteriati</taxon>
        <taxon>Methanobacteriota</taxon>
        <taxon>Methanomada group</taxon>
        <taxon>Methanobacteria</taxon>
        <taxon>Methanobacteriales</taxon>
        <taxon>Methanobacteriaceae</taxon>
        <taxon>Methanothermobacter</taxon>
    </lineage>
</organism>
<dbReference type="Gene3D" id="3.30.1490.150">
    <property type="entry name" value="Hypothetical protein ph0010, domain 2"/>
    <property type="match status" value="1"/>
</dbReference>
<accession>A0A371NDB7</accession>
<evidence type="ECO:0000259" key="2">
    <source>
        <dbReference type="PROSITE" id="PS51112"/>
    </source>
</evidence>
<sequence length="192" mass="21486">MKYAPLSRDEGRILVKIARMAIEEHLRGSENLRLPDDLPDVFREKRGVFVTLEKNGNLRGCIGYPEPVKPLIDALVEAAISAATGDPRFPPVKPEELGDIDVEVSVLTPPEPLEVESPADYPSLIRVGVDGLIVERGWARGLLLPQVATEWGWDAEEFLCNTCMKAGLPPDCFYDPETRVYRFQAQIFHEDD</sequence>
<proteinExistence type="inferred from homology"/>
<gene>
    <name evidence="3" type="ORF">C7452_0525</name>
</gene>
<dbReference type="InterPro" id="IPR023473">
    <property type="entry name" value="AMMECR1"/>
</dbReference>
<dbReference type="HAMAP" id="MF_00645">
    <property type="entry name" value="AMMECR1"/>
    <property type="match status" value="1"/>
</dbReference>
<evidence type="ECO:0000256" key="1">
    <source>
        <dbReference type="HAMAP-Rule" id="MF_00645"/>
    </source>
</evidence>
<dbReference type="InterPro" id="IPR023472">
    <property type="entry name" value="Uncharacterised_MJ0810"/>
</dbReference>
<name>A0A371NDB7_9EURY</name>